<dbReference type="Proteomes" id="UP000318709">
    <property type="component" value="Chromosome"/>
</dbReference>
<dbReference type="SUPFAM" id="SSF103501">
    <property type="entry name" value="Respiratory nitrate reductase 1 gamma chain"/>
    <property type="match status" value="1"/>
</dbReference>
<evidence type="ECO:0000256" key="2">
    <source>
        <dbReference type="ARBA" id="ARBA00012500"/>
    </source>
</evidence>
<dbReference type="InterPro" id="IPR003816">
    <property type="entry name" value="Nitrate_red_gam"/>
</dbReference>
<evidence type="ECO:0000256" key="3">
    <source>
        <dbReference type="ARBA" id="ARBA00022448"/>
    </source>
</evidence>
<organism evidence="19 20">
    <name type="scientific">Formicincola oecophyllae</name>
    <dbReference type="NCBI Taxonomy" id="2558361"/>
    <lineage>
        <taxon>Bacteria</taxon>
        <taxon>Pseudomonadati</taxon>
        <taxon>Pseudomonadota</taxon>
        <taxon>Alphaproteobacteria</taxon>
        <taxon>Acetobacterales</taxon>
        <taxon>Acetobacteraceae</taxon>
        <taxon>Formicincola</taxon>
    </lineage>
</organism>
<keyword evidence="12" id="KW-0534">Nitrate assimilation</keyword>
<comment type="subunit">
    <text evidence="15">Dimer of heterotrimers each composed of an alpha, a beta and a gamma chain. Alpha and beta are catalytic chains; gamma chains are involved in binding the enzyme complex to the cytoplasmic membrane.</text>
</comment>
<dbReference type="EC" id="1.7.5.1" evidence="2"/>
<comment type="subcellular location">
    <subcellularLocation>
        <location evidence="1">Cell membrane</location>
        <topology evidence="1">Multi-pass membrane protein</topology>
    </subcellularLocation>
</comment>
<dbReference type="InterPro" id="IPR051936">
    <property type="entry name" value="Heme-iron_electron_transfer"/>
</dbReference>
<evidence type="ECO:0000256" key="4">
    <source>
        <dbReference type="ARBA" id="ARBA00022475"/>
    </source>
</evidence>
<keyword evidence="5 16" id="KW-0349">Heme</keyword>
<dbReference type="KEGG" id="swf:E3E12_01255"/>
<evidence type="ECO:0000256" key="12">
    <source>
        <dbReference type="ARBA" id="ARBA00023063"/>
    </source>
</evidence>
<evidence type="ECO:0000256" key="10">
    <source>
        <dbReference type="ARBA" id="ARBA00023002"/>
    </source>
</evidence>
<evidence type="ECO:0000256" key="15">
    <source>
        <dbReference type="ARBA" id="ARBA00063882"/>
    </source>
</evidence>
<keyword evidence="7" id="KW-0479">Metal-binding</keyword>
<evidence type="ECO:0000256" key="6">
    <source>
        <dbReference type="ARBA" id="ARBA00022692"/>
    </source>
</evidence>
<keyword evidence="10 19" id="KW-0560">Oxidoreductase</keyword>
<dbReference type="PANTHER" id="PTHR30598">
    <property type="entry name" value="NITRATE REDUCTASE PRIVATE CHAPERONE, REDOX ENZYME MATURATION PROTEIN REMP FAMILY"/>
    <property type="match status" value="1"/>
</dbReference>
<evidence type="ECO:0000256" key="16">
    <source>
        <dbReference type="PIRSR" id="PIRSR603816-1"/>
    </source>
</evidence>
<dbReference type="GO" id="GO:0020037">
    <property type="term" value="F:heme binding"/>
    <property type="evidence" value="ECO:0007669"/>
    <property type="project" value="TreeGrafter"/>
</dbReference>
<evidence type="ECO:0000256" key="5">
    <source>
        <dbReference type="ARBA" id="ARBA00022617"/>
    </source>
</evidence>
<proteinExistence type="predicted"/>
<keyword evidence="13 17" id="KW-0472">Membrane</keyword>
<evidence type="ECO:0000313" key="19">
    <source>
        <dbReference type="EMBL" id="QDH13048.1"/>
    </source>
</evidence>
<dbReference type="GO" id="GO:0042128">
    <property type="term" value="P:nitrate assimilation"/>
    <property type="evidence" value="ECO:0007669"/>
    <property type="project" value="UniProtKB-KW"/>
</dbReference>
<feature type="domain" description="NarG-like" evidence="18">
    <location>
        <begin position="5"/>
        <end position="223"/>
    </location>
</feature>
<feature type="transmembrane region" description="Helical" evidence="17">
    <location>
        <begin position="161"/>
        <end position="182"/>
    </location>
</feature>
<feature type="binding site" description="axial binding residue" evidence="16">
    <location>
        <position position="54"/>
    </location>
    <ligand>
        <name>heme b</name>
        <dbReference type="ChEBI" id="CHEBI:60344"/>
        <label>1</label>
    </ligand>
    <ligandPart>
        <name>Fe</name>
        <dbReference type="ChEBI" id="CHEBI:18248"/>
    </ligandPart>
</feature>
<sequence length="229" mass="25821">MLNWICFGVYPYVALTVFLLGSFLRHHHAPYSWKADSSQLLRPRSLRLGSNLFHVGVLGLFAGHGVGLLTPHWLYQSLGLSAHCKQLLAMGLGGVMGTMALVGLALLIHRRLMDPRIRCTSRWMDFIILGWLFMTLCLGLTTIPFSWHHADGHLMMQLADWAQAIVTLHPAAGFMVGVPLIYRLHMMCGMTLFVLFPFSRLVHVWSGFASVAYLARPPQITRSWPRTKQ</sequence>
<feature type="transmembrane region" description="Helical" evidence="17">
    <location>
        <begin position="87"/>
        <end position="108"/>
    </location>
</feature>
<evidence type="ECO:0000256" key="1">
    <source>
        <dbReference type="ARBA" id="ARBA00004651"/>
    </source>
</evidence>
<dbReference type="PANTHER" id="PTHR30598:SF3">
    <property type="entry name" value="RESPIRATORY NITRATE REDUCTASE 1 GAMMA CHAIN"/>
    <property type="match status" value="1"/>
</dbReference>
<keyword evidence="6 17" id="KW-0812">Transmembrane</keyword>
<evidence type="ECO:0000256" key="7">
    <source>
        <dbReference type="ARBA" id="ARBA00022723"/>
    </source>
</evidence>
<feature type="transmembrane region" description="Helical" evidence="17">
    <location>
        <begin position="194"/>
        <end position="215"/>
    </location>
</feature>
<evidence type="ECO:0000256" key="8">
    <source>
        <dbReference type="ARBA" id="ARBA00022982"/>
    </source>
</evidence>
<feature type="transmembrane region" description="Helical" evidence="17">
    <location>
        <begin position="52"/>
        <end position="75"/>
    </location>
</feature>
<name>A0A4Y6U909_9PROT</name>
<evidence type="ECO:0000256" key="13">
    <source>
        <dbReference type="ARBA" id="ARBA00023136"/>
    </source>
</evidence>
<keyword evidence="9 17" id="KW-1133">Transmembrane helix</keyword>
<keyword evidence="4" id="KW-1003">Cell membrane</keyword>
<evidence type="ECO:0000313" key="20">
    <source>
        <dbReference type="Proteomes" id="UP000318709"/>
    </source>
</evidence>
<feature type="binding site" description="axial binding residue" evidence="16">
    <location>
        <position position="64"/>
    </location>
    <ligand>
        <name>heme b</name>
        <dbReference type="ChEBI" id="CHEBI:60344"/>
        <label>1</label>
    </ligand>
    <ligandPart>
        <name>Fe</name>
        <dbReference type="ChEBI" id="CHEBI:18248"/>
    </ligandPart>
</feature>
<keyword evidence="8" id="KW-0249">Electron transport</keyword>
<accession>A0A4Y6U909</accession>
<evidence type="ECO:0000256" key="14">
    <source>
        <dbReference type="ARBA" id="ARBA00048294"/>
    </source>
</evidence>
<dbReference type="AlphaFoldDB" id="A0A4Y6U909"/>
<gene>
    <name evidence="19" type="primary">narI</name>
    <name evidence="19" type="ORF">E3E12_01255</name>
</gene>
<evidence type="ECO:0000256" key="11">
    <source>
        <dbReference type="ARBA" id="ARBA00023004"/>
    </source>
</evidence>
<dbReference type="GO" id="GO:0009325">
    <property type="term" value="C:nitrate reductase complex"/>
    <property type="evidence" value="ECO:0007669"/>
    <property type="project" value="InterPro"/>
</dbReference>
<dbReference type="GO" id="GO:0005886">
    <property type="term" value="C:plasma membrane"/>
    <property type="evidence" value="ECO:0007669"/>
    <property type="project" value="UniProtKB-SubCell"/>
</dbReference>
<dbReference type="Gene3D" id="1.20.950.20">
    <property type="entry name" value="Transmembrane di-heme cytochromes, Chain C"/>
    <property type="match status" value="1"/>
</dbReference>
<feature type="transmembrane region" description="Helical" evidence="17">
    <location>
        <begin position="128"/>
        <end position="149"/>
    </location>
</feature>
<dbReference type="InterPro" id="IPR023234">
    <property type="entry name" value="NarG-like_domain"/>
</dbReference>
<dbReference type="EMBL" id="CP038231">
    <property type="protein sequence ID" value="QDH13048.1"/>
    <property type="molecule type" value="Genomic_DNA"/>
</dbReference>
<evidence type="ECO:0000259" key="18">
    <source>
        <dbReference type="Pfam" id="PF02665"/>
    </source>
</evidence>
<protein>
    <recommendedName>
        <fullName evidence="2">nitrate reductase (quinone)</fullName>
        <ecNumber evidence="2">1.7.5.1</ecNumber>
    </recommendedName>
</protein>
<feature type="binding site" description="axial binding residue" evidence="16">
    <location>
        <position position="185"/>
    </location>
    <ligand>
        <name>heme b</name>
        <dbReference type="ChEBI" id="CHEBI:60344"/>
        <label>1</label>
    </ligand>
    <ligandPart>
        <name>Fe</name>
        <dbReference type="ChEBI" id="CHEBI:18248"/>
    </ligandPart>
</feature>
<dbReference type="RefSeq" id="WP_141442692.1">
    <property type="nucleotide sequence ID" value="NZ_CP038231.1"/>
</dbReference>
<dbReference type="OrthoDB" id="9788113at2"/>
<dbReference type="NCBIfam" id="TIGR00351">
    <property type="entry name" value="narI"/>
    <property type="match status" value="1"/>
</dbReference>
<dbReference type="Pfam" id="PF02665">
    <property type="entry name" value="Nitrate_red_gam"/>
    <property type="match status" value="1"/>
</dbReference>
<dbReference type="InterPro" id="IPR036197">
    <property type="entry name" value="NarG-like_sf"/>
</dbReference>
<reference evidence="19 20" key="1">
    <citation type="submission" date="2019-03" db="EMBL/GenBank/DDBJ databases">
        <title>The complete genome sequence of Swingsia_sp. F3b2 LMG30590(T).</title>
        <authorList>
            <person name="Chua K.-O."/>
            <person name="Chan K.-G."/>
            <person name="See-Too W.-S."/>
        </authorList>
    </citation>
    <scope>NUCLEOTIDE SEQUENCE [LARGE SCALE GENOMIC DNA]</scope>
    <source>
        <strain evidence="19 20">F3b2</strain>
    </source>
</reference>
<dbReference type="GO" id="GO:0046872">
    <property type="term" value="F:metal ion binding"/>
    <property type="evidence" value="ECO:0007669"/>
    <property type="project" value="UniProtKB-KW"/>
</dbReference>
<dbReference type="GO" id="GO:0009055">
    <property type="term" value="F:electron transfer activity"/>
    <property type="evidence" value="ECO:0007669"/>
    <property type="project" value="TreeGrafter"/>
</dbReference>
<comment type="catalytic activity">
    <reaction evidence="14">
        <text>nitrate + a quinol = a quinone + nitrite + H2O</text>
        <dbReference type="Rhea" id="RHEA:56144"/>
        <dbReference type="ChEBI" id="CHEBI:15377"/>
        <dbReference type="ChEBI" id="CHEBI:16301"/>
        <dbReference type="ChEBI" id="CHEBI:17632"/>
        <dbReference type="ChEBI" id="CHEBI:24646"/>
        <dbReference type="ChEBI" id="CHEBI:132124"/>
        <dbReference type="EC" id="1.7.5.1"/>
    </reaction>
</comment>
<keyword evidence="20" id="KW-1185">Reference proteome</keyword>
<feature type="transmembrane region" description="Helical" evidence="17">
    <location>
        <begin position="6"/>
        <end position="24"/>
    </location>
</feature>
<keyword evidence="11 16" id="KW-0408">Iron</keyword>
<dbReference type="FunFam" id="1.20.950.20:FF:000001">
    <property type="entry name" value="Respiratory nitrate reductase subunit gamma"/>
    <property type="match status" value="1"/>
</dbReference>
<feature type="binding site" description="axial binding residue" evidence="16">
    <location>
        <position position="203"/>
    </location>
    <ligand>
        <name>heme b</name>
        <dbReference type="ChEBI" id="CHEBI:60344"/>
        <label>1</label>
    </ligand>
    <ligandPart>
        <name>Fe</name>
        <dbReference type="ChEBI" id="CHEBI:18248"/>
    </ligandPart>
</feature>
<evidence type="ECO:0000256" key="17">
    <source>
        <dbReference type="SAM" id="Phobius"/>
    </source>
</evidence>
<dbReference type="GO" id="GO:0019645">
    <property type="term" value="P:anaerobic electron transport chain"/>
    <property type="evidence" value="ECO:0007669"/>
    <property type="project" value="TreeGrafter"/>
</dbReference>
<keyword evidence="3" id="KW-0813">Transport</keyword>
<evidence type="ECO:0000256" key="9">
    <source>
        <dbReference type="ARBA" id="ARBA00022989"/>
    </source>
</evidence>
<dbReference type="GO" id="GO:0160182">
    <property type="term" value="F:nitrate reductase (quinone) activity"/>
    <property type="evidence" value="ECO:0007669"/>
    <property type="project" value="UniProtKB-EC"/>
</dbReference>